<feature type="compositionally biased region" description="Low complexity" evidence="1">
    <location>
        <begin position="20"/>
        <end position="30"/>
    </location>
</feature>
<sequence length="199" mass="21887">MTLPPGVSSVLEAETPPPSTSSQNRCSSSSHDCADCARKDDLIDELKAIVLKPSRSNCANCEILTLENKTALATIQGYKTTVAAAEGAKAECDYLLERQSGAERCGWNSYNNLVIENNNYRTETAKLREQVAALTGSKETSNNNTSHDQKLRIMCLLRDTNLILQHEIAETRDELAKLGFTLAYSQRLGPPPKKRKAED</sequence>
<name>A0AA36G598_9BILA</name>
<gene>
    <name evidence="2" type="ORF">MSPICULIGERA_LOCUS17944</name>
</gene>
<evidence type="ECO:0000256" key="1">
    <source>
        <dbReference type="SAM" id="MobiDB-lite"/>
    </source>
</evidence>
<evidence type="ECO:0000313" key="3">
    <source>
        <dbReference type="Proteomes" id="UP001177023"/>
    </source>
</evidence>
<dbReference type="EMBL" id="CATQJA010002657">
    <property type="protein sequence ID" value="CAJ0579737.1"/>
    <property type="molecule type" value="Genomic_DNA"/>
</dbReference>
<feature type="non-terminal residue" evidence="2">
    <location>
        <position position="1"/>
    </location>
</feature>
<proteinExistence type="predicted"/>
<accession>A0AA36G598</accession>
<feature type="region of interest" description="Disordered" evidence="1">
    <location>
        <begin position="1"/>
        <end position="30"/>
    </location>
</feature>
<dbReference type="AlphaFoldDB" id="A0AA36G598"/>
<evidence type="ECO:0000313" key="2">
    <source>
        <dbReference type="EMBL" id="CAJ0579737.1"/>
    </source>
</evidence>
<dbReference type="Proteomes" id="UP001177023">
    <property type="component" value="Unassembled WGS sequence"/>
</dbReference>
<reference evidence="2" key="1">
    <citation type="submission" date="2023-06" db="EMBL/GenBank/DDBJ databases">
        <authorList>
            <person name="Delattre M."/>
        </authorList>
    </citation>
    <scope>NUCLEOTIDE SEQUENCE</scope>
    <source>
        <strain evidence="2">AF72</strain>
    </source>
</reference>
<protein>
    <submittedName>
        <fullName evidence="2">Uncharacterized protein</fullName>
    </submittedName>
</protein>
<comment type="caution">
    <text evidence="2">The sequence shown here is derived from an EMBL/GenBank/DDBJ whole genome shotgun (WGS) entry which is preliminary data.</text>
</comment>
<keyword evidence="3" id="KW-1185">Reference proteome</keyword>
<organism evidence="2 3">
    <name type="scientific">Mesorhabditis spiculigera</name>
    <dbReference type="NCBI Taxonomy" id="96644"/>
    <lineage>
        <taxon>Eukaryota</taxon>
        <taxon>Metazoa</taxon>
        <taxon>Ecdysozoa</taxon>
        <taxon>Nematoda</taxon>
        <taxon>Chromadorea</taxon>
        <taxon>Rhabditida</taxon>
        <taxon>Rhabditina</taxon>
        <taxon>Rhabditomorpha</taxon>
        <taxon>Rhabditoidea</taxon>
        <taxon>Rhabditidae</taxon>
        <taxon>Mesorhabditinae</taxon>
        <taxon>Mesorhabditis</taxon>
    </lineage>
</organism>